<reference evidence="1" key="1">
    <citation type="journal article" date="2021" name="Proc. Natl. Acad. Sci. U.S.A.">
        <title>A Catalog of Tens of Thousands of Viruses from Human Metagenomes Reveals Hidden Associations with Chronic Diseases.</title>
        <authorList>
            <person name="Tisza M.J."/>
            <person name="Buck C.B."/>
        </authorList>
    </citation>
    <scope>NUCLEOTIDE SEQUENCE</scope>
    <source>
        <strain evidence="1">CtDOT22</strain>
    </source>
</reference>
<dbReference type="EMBL" id="BK032686">
    <property type="protein sequence ID" value="DAF55073.1"/>
    <property type="molecule type" value="Genomic_DNA"/>
</dbReference>
<proteinExistence type="predicted"/>
<protein>
    <submittedName>
        <fullName evidence="1">Uncharacterized protein</fullName>
    </submittedName>
</protein>
<evidence type="ECO:0000313" key="1">
    <source>
        <dbReference type="EMBL" id="DAF55073.1"/>
    </source>
</evidence>
<organism evidence="1">
    <name type="scientific">Siphoviridae sp. ctDOT22</name>
    <dbReference type="NCBI Taxonomy" id="2827812"/>
    <lineage>
        <taxon>Viruses</taxon>
        <taxon>Duplodnaviria</taxon>
        <taxon>Heunggongvirae</taxon>
        <taxon>Uroviricota</taxon>
        <taxon>Caudoviricetes</taxon>
    </lineage>
</organism>
<name>A0A8S5SVP2_9CAUD</name>
<accession>A0A8S5SVP2</accession>
<sequence length="125" mass="14331">MIDITDRVSRIVPKKMIISNTIDLNIIKSEESEDRLHQVTIIKIDKLGIILYLVKRLSPVGKPTITVFYTGHRDKGILLKVQDTIDLAKPRDITDLVNTAVLKLVSGEVQEFTREELKEFINYIK</sequence>